<evidence type="ECO:0000313" key="1">
    <source>
        <dbReference type="EMBL" id="GJT08367.1"/>
    </source>
</evidence>
<sequence>MHGSRPRSFQEFVSSYDWIPQLAHLFVGDTRWRDEHPSDTKEHLKIEMEIPCSKKIKFITACSFSNDSFEDIMKAQVSVIKASATLNIQAFKIKKSVSISFRMTQVHKMAKDHMMMIRDYDWMMISKKLKDHIQVKLKPKSLKFTTSDSQDTNQ</sequence>
<comment type="caution">
    <text evidence="1">The sequence shown here is derived from an EMBL/GenBank/DDBJ whole genome shotgun (WGS) entry which is preliminary data.</text>
</comment>
<reference evidence="1" key="1">
    <citation type="journal article" date="2022" name="Int. J. Mol. Sci.">
        <title>Draft Genome of Tanacetum Coccineum: Genomic Comparison of Closely Related Tanacetum-Family Plants.</title>
        <authorList>
            <person name="Yamashiro T."/>
            <person name="Shiraishi A."/>
            <person name="Nakayama K."/>
            <person name="Satake H."/>
        </authorList>
    </citation>
    <scope>NUCLEOTIDE SEQUENCE</scope>
</reference>
<accession>A0ABQ5B3X7</accession>
<organism evidence="1 2">
    <name type="scientific">Tanacetum coccineum</name>
    <dbReference type="NCBI Taxonomy" id="301880"/>
    <lineage>
        <taxon>Eukaryota</taxon>
        <taxon>Viridiplantae</taxon>
        <taxon>Streptophyta</taxon>
        <taxon>Embryophyta</taxon>
        <taxon>Tracheophyta</taxon>
        <taxon>Spermatophyta</taxon>
        <taxon>Magnoliopsida</taxon>
        <taxon>eudicotyledons</taxon>
        <taxon>Gunneridae</taxon>
        <taxon>Pentapetalae</taxon>
        <taxon>asterids</taxon>
        <taxon>campanulids</taxon>
        <taxon>Asterales</taxon>
        <taxon>Asteraceae</taxon>
        <taxon>Asteroideae</taxon>
        <taxon>Anthemideae</taxon>
        <taxon>Anthemidinae</taxon>
        <taxon>Tanacetum</taxon>
    </lineage>
</organism>
<gene>
    <name evidence="1" type="ORF">Tco_0842829</name>
</gene>
<protein>
    <submittedName>
        <fullName evidence="1">Uncharacterized protein</fullName>
    </submittedName>
</protein>
<name>A0ABQ5B3X7_9ASTR</name>
<evidence type="ECO:0000313" key="2">
    <source>
        <dbReference type="Proteomes" id="UP001151760"/>
    </source>
</evidence>
<keyword evidence="2" id="KW-1185">Reference proteome</keyword>
<proteinExistence type="predicted"/>
<reference evidence="1" key="2">
    <citation type="submission" date="2022-01" db="EMBL/GenBank/DDBJ databases">
        <authorList>
            <person name="Yamashiro T."/>
            <person name="Shiraishi A."/>
            <person name="Satake H."/>
            <person name="Nakayama K."/>
        </authorList>
    </citation>
    <scope>NUCLEOTIDE SEQUENCE</scope>
</reference>
<dbReference type="Proteomes" id="UP001151760">
    <property type="component" value="Unassembled WGS sequence"/>
</dbReference>
<dbReference type="EMBL" id="BQNB010012824">
    <property type="protein sequence ID" value="GJT08367.1"/>
    <property type="molecule type" value="Genomic_DNA"/>
</dbReference>